<reference evidence="6" key="2">
    <citation type="submission" date="2020-11" db="EMBL/GenBank/DDBJ databases">
        <authorList>
            <consortium name="DOE Joint Genome Institute"/>
            <person name="Kuo A."/>
            <person name="Miyauchi S."/>
            <person name="Kiss E."/>
            <person name="Drula E."/>
            <person name="Kohler A."/>
            <person name="Sanchez-Garcia M."/>
            <person name="Andreopoulos B."/>
            <person name="Barry K.W."/>
            <person name="Bonito G."/>
            <person name="Buee M."/>
            <person name="Carver A."/>
            <person name="Chen C."/>
            <person name="Cichocki N."/>
            <person name="Clum A."/>
            <person name="Culley D."/>
            <person name="Crous P.W."/>
            <person name="Fauchery L."/>
            <person name="Girlanda M."/>
            <person name="Hayes R."/>
            <person name="Keri Z."/>
            <person name="Labutti K."/>
            <person name="Lipzen A."/>
            <person name="Lombard V."/>
            <person name="Magnuson J."/>
            <person name="Maillard F."/>
            <person name="Morin E."/>
            <person name="Murat C."/>
            <person name="Nolan M."/>
            <person name="Ohm R."/>
            <person name="Pangilinan J."/>
            <person name="Pereira M."/>
            <person name="Perotto S."/>
            <person name="Peter M."/>
            <person name="Riley R."/>
            <person name="Sitrit Y."/>
            <person name="Stielow B."/>
            <person name="Szollosi G."/>
            <person name="Zifcakova L."/>
            <person name="Stursova M."/>
            <person name="Spatafora J.W."/>
            <person name="Tedersoo L."/>
            <person name="Vaario L.-M."/>
            <person name="Yamada A."/>
            <person name="Yan M."/>
            <person name="Wang P."/>
            <person name="Xu J."/>
            <person name="Bruns T."/>
            <person name="Baldrian P."/>
            <person name="Vilgalys R."/>
            <person name="Henrissat B."/>
            <person name="Grigoriev I.V."/>
            <person name="Hibbett D."/>
            <person name="Nagy L.G."/>
            <person name="Martin F.M."/>
        </authorList>
    </citation>
    <scope>NUCLEOTIDE SEQUENCE</scope>
    <source>
        <strain evidence="6">UH-Tt-Lm1</strain>
    </source>
</reference>
<name>A0A9P6HIX1_9AGAM</name>
<dbReference type="EC" id="3.1.3.48" evidence="2"/>
<dbReference type="EMBL" id="WIUZ02000004">
    <property type="protein sequence ID" value="KAF9788108.1"/>
    <property type="molecule type" value="Genomic_DNA"/>
</dbReference>
<evidence type="ECO:0000256" key="5">
    <source>
        <dbReference type="SAM" id="MobiDB-lite"/>
    </source>
</evidence>
<dbReference type="OrthoDB" id="2017893at2759"/>
<reference evidence="6" key="1">
    <citation type="journal article" date="2020" name="Nat. Commun.">
        <title>Large-scale genome sequencing of mycorrhizal fungi provides insights into the early evolution of symbiotic traits.</title>
        <authorList>
            <person name="Miyauchi S."/>
            <person name="Kiss E."/>
            <person name="Kuo A."/>
            <person name="Drula E."/>
            <person name="Kohler A."/>
            <person name="Sanchez-Garcia M."/>
            <person name="Morin E."/>
            <person name="Andreopoulos B."/>
            <person name="Barry K.W."/>
            <person name="Bonito G."/>
            <person name="Buee M."/>
            <person name="Carver A."/>
            <person name="Chen C."/>
            <person name="Cichocki N."/>
            <person name="Clum A."/>
            <person name="Culley D."/>
            <person name="Crous P.W."/>
            <person name="Fauchery L."/>
            <person name="Girlanda M."/>
            <person name="Hayes R.D."/>
            <person name="Keri Z."/>
            <person name="LaButti K."/>
            <person name="Lipzen A."/>
            <person name="Lombard V."/>
            <person name="Magnuson J."/>
            <person name="Maillard F."/>
            <person name="Murat C."/>
            <person name="Nolan M."/>
            <person name="Ohm R.A."/>
            <person name="Pangilinan J."/>
            <person name="Pereira M.F."/>
            <person name="Perotto S."/>
            <person name="Peter M."/>
            <person name="Pfister S."/>
            <person name="Riley R."/>
            <person name="Sitrit Y."/>
            <person name="Stielow J.B."/>
            <person name="Szollosi G."/>
            <person name="Zifcakova L."/>
            <person name="Stursova M."/>
            <person name="Spatafora J.W."/>
            <person name="Tedersoo L."/>
            <person name="Vaario L.M."/>
            <person name="Yamada A."/>
            <person name="Yan M."/>
            <person name="Wang P."/>
            <person name="Xu J."/>
            <person name="Bruns T."/>
            <person name="Baldrian P."/>
            <person name="Vilgalys R."/>
            <person name="Dunand C."/>
            <person name="Henrissat B."/>
            <person name="Grigoriev I.V."/>
            <person name="Hibbett D."/>
            <person name="Nagy L.G."/>
            <person name="Martin F.M."/>
        </authorList>
    </citation>
    <scope>NUCLEOTIDE SEQUENCE</scope>
    <source>
        <strain evidence="6">UH-Tt-Lm1</strain>
    </source>
</reference>
<feature type="region of interest" description="Disordered" evidence="5">
    <location>
        <begin position="151"/>
        <end position="171"/>
    </location>
</feature>
<feature type="region of interest" description="Disordered" evidence="5">
    <location>
        <begin position="188"/>
        <end position="253"/>
    </location>
</feature>
<comment type="similarity">
    <text evidence="1">Belongs to the protein-tyrosine phosphatase family. Non-receptor class dual specificity subfamily.</text>
</comment>
<organism evidence="6 7">
    <name type="scientific">Thelephora terrestris</name>
    <dbReference type="NCBI Taxonomy" id="56493"/>
    <lineage>
        <taxon>Eukaryota</taxon>
        <taxon>Fungi</taxon>
        <taxon>Dikarya</taxon>
        <taxon>Basidiomycota</taxon>
        <taxon>Agaricomycotina</taxon>
        <taxon>Agaricomycetes</taxon>
        <taxon>Thelephorales</taxon>
        <taxon>Thelephoraceae</taxon>
        <taxon>Thelephora</taxon>
    </lineage>
</organism>
<dbReference type="GO" id="GO:0004725">
    <property type="term" value="F:protein tyrosine phosphatase activity"/>
    <property type="evidence" value="ECO:0007669"/>
    <property type="project" value="UniProtKB-EC"/>
</dbReference>
<evidence type="ECO:0000313" key="7">
    <source>
        <dbReference type="Proteomes" id="UP000736335"/>
    </source>
</evidence>
<evidence type="ECO:0000256" key="4">
    <source>
        <dbReference type="ARBA" id="ARBA00022912"/>
    </source>
</evidence>
<dbReference type="SUPFAM" id="SSF52799">
    <property type="entry name" value="(Phosphotyrosine protein) phosphatases II"/>
    <property type="match status" value="1"/>
</dbReference>
<proteinExistence type="inferred from homology"/>
<keyword evidence="7" id="KW-1185">Reference proteome</keyword>
<evidence type="ECO:0000256" key="2">
    <source>
        <dbReference type="ARBA" id="ARBA00013064"/>
    </source>
</evidence>
<accession>A0A9P6HIX1</accession>
<comment type="caution">
    <text evidence="6">The sequence shown here is derived from an EMBL/GenBank/DDBJ whole genome shotgun (WGS) entry which is preliminary data.</text>
</comment>
<dbReference type="Gene3D" id="3.90.190.10">
    <property type="entry name" value="Protein tyrosine phosphatase superfamily"/>
    <property type="match status" value="1"/>
</dbReference>
<dbReference type="AlphaFoldDB" id="A0A9P6HIX1"/>
<dbReference type="InterPro" id="IPR029021">
    <property type="entry name" value="Prot-tyrosine_phosphatase-like"/>
</dbReference>
<sequence length="411" mass="44930">MRGKVVVQGTFTHKQVEVDDVEEEDILNHLIACISFIEAELDKDHGVLVHCQAGMSTMAPTSDPSDPVHTIFRSQCGDCRCIPHVLSSVGHGCRACTDKTIPPRRRLDVFHRASYKVSRNDKATRMFYLERAVQEIMNGDGSELETNMFAKFPRSPSDSTPSTPAPIPRRRIRCKACRQELAAREHMLDHGQLGPPTPSSIGAVTPAESRRPSMNDVTPRRPSVPDQLGSDSNKPSMARRGSSRGSFSETKARLLGLDGPASFGRGMSETLSMSALEVDDEREIGKEKKPDSPSVNGLAHPHTISAQLYANPKLAALRTTGLPKSTTPSPTLASVPPILADQRCSGYFVEAMKWMEPFLENGELAGKILCPNKKCGAKLGNYDWAGVRCSCKAWVAPGFCIHRSKVDEIVV</sequence>
<dbReference type="PANTHER" id="PTHR45848">
    <property type="entry name" value="DUAL SPECIFICITY PROTEIN PHOSPHATASE 12 FAMILY MEMBER"/>
    <property type="match status" value="1"/>
</dbReference>
<gene>
    <name evidence="6" type="ORF">BJ322DRAFT_605699</name>
</gene>
<dbReference type="Proteomes" id="UP000736335">
    <property type="component" value="Unassembled WGS sequence"/>
</dbReference>
<feature type="region of interest" description="Disordered" evidence="5">
    <location>
        <begin position="280"/>
        <end position="299"/>
    </location>
</feature>
<keyword evidence="3" id="KW-0378">Hydrolase</keyword>
<keyword evidence="4" id="KW-0904">Protein phosphatase</keyword>
<evidence type="ECO:0000256" key="3">
    <source>
        <dbReference type="ARBA" id="ARBA00022801"/>
    </source>
</evidence>
<dbReference type="GO" id="GO:0005634">
    <property type="term" value="C:nucleus"/>
    <property type="evidence" value="ECO:0007669"/>
    <property type="project" value="TreeGrafter"/>
</dbReference>
<evidence type="ECO:0000256" key="1">
    <source>
        <dbReference type="ARBA" id="ARBA00008601"/>
    </source>
</evidence>
<feature type="compositionally biased region" description="Low complexity" evidence="5">
    <location>
        <begin position="153"/>
        <end position="162"/>
    </location>
</feature>
<protein>
    <recommendedName>
        <fullName evidence="2">protein-tyrosine-phosphatase</fullName>
        <ecNumber evidence="2">3.1.3.48</ecNumber>
    </recommendedName>
</protein>
<evidence type="ECO:0000313" key="6">
    <source>
        <dbReference type="EMBL" id="KAF9788108.1"/>
    </source>
</evidence>
<dbReference type="PANTHER" id="PTHR45848:SF4">
    <property type="entry name" value="DUAL SPECIFICITY PROTEIN PHOSPHATASE 12"/>
    <property type="match status" value="1"/>
</dbReference>
<dbReference type="GO" id="GO:0008138">
    <property type="term" value="F:protein tyrosine/serine/threonine phosphatase activity"/>
    <property type="evidence" value="ECO:0007669"/>
    <property type="project" value="TreeGrafter"/>
</dbReference>